<keyword evidence="1" id="KW-0732">Signal</keyword>
<protein>
    <submittedName>
        <fullName evidence="2">Uncharacterized protein</fullName>
    </submittedName>
</protein>
<keyword evidence="3" id="KW-1185">Reference proteome</keyword>
<proteinExistence type="predicted"/>
<gene>
    <name evidence="2" type="ORF">Ssi02_11050</name>
</gene>
<organism evidence="2 3">
    <name type="scientific">Sinosporangium siamense</name>
    <dbReference type="NCBI Taxonomy" id="1367973"/>
    <lineage>
        <taxon>Bacteria</taxon>
        <taxon>Bacillati</taxon>
        <taxon>Actinomycetota</taxon>
        <taxon>Actinomycetes</taxon>
        <taxon>Streptosporangiales</taxon>
        <taxon>Streptosporangiaceae</taxon>
        <taxon>Sinosporangium</taxon>
    </lineage>
</organism>
<dbReference type="Proteomes" id="UP000606172">
    <property type="component" value="Unassembled WGS sequence"/>
</dbReference>
<name>A0A919VA91_9ACTN</name>
<evidence type="ECO:0000256" key="1">
    <source>
        <dbReference type="SAM" id="SignalP"/>
    </source>
</evidence>
<accession>A0A919VA91</accession>
<feature type="chain" id="PRO_5036907437" evidence="1">
    <location>
        <begin position="28"/>
        <end position="316"/>
    </location>
</feature>
<evidence type="ECO:0000313" key="3">
    <source>
        <dbReference type="Proteomes" id="UP000606172"/>
    </source>
</evidence>
<dbReference type="EMBL" id="BOOW01000007">
    <property type="protein sequence ID" value="GII90874.1"/>
    <property type="molecule type" value="Genomic_DNA"/>
</dbReference>
<dbReference type="AlphaFoldDB" id="A0A919VA91"/>
<feature type="signal peptide" evidence="1">
    <location>
        <begin position="1"/>
        <end position="27"/>
    </location>
</feature>
<reference evidence="2" key="1">
    <citation type="submission" date="2021-01" db="EMBL/GenBank/DDBJ databases">
        <title>Whole genome shotgun sequence of Sinosporangium siamense NBRC 109515.</title>
        <authorList>
            <person name="Komaki H."/>
            <person name="Tamura T."/>
        </authorList>
    </citation>
    <scope>NUCLEOTIDE SEQUENCE</scope>
    <source>
        <strain evidence="2">NBRC 109515</strain>
    </source>
</reference>
<dbReference type="Gene3D" id="2.50.20.20">
    <property type="match status" value="1"/>
</dbReference>
<evidence type="ECO:0000313" key="2">
    <source>
        <dbReference type="EMBL" id="GII90874.1"/>
    </source>
</evidence>
<dbReference type="RefSeq" id="WP_204021681.1">
    <property type="nucleotide sequence ID" value="NZ_BOOW01000007.1"/>
</dbReference>
<comment type="caution">
    <text evidence="2">The sequence shown here is derived from an EMBL/GenBank/DDBJ whole genome shotgun (WGS) entry which is preliminary data.</text>
</comment>
<sequence>MKRWTTLAAAVLAAPALVAAGAGTATAAPQKSGSAALTPGDAVKRVLSGTGGVAINQRSRLTVKGDKRLSDFKAPGQVTSGVLGFGGGKVTALDLKSRMVVAPEVREEIKKADEELAQLALEPVHVISVGNVNYVNSEFFAQYLPTGKTWVSSPTKGQAVWPLDTNPNAVDPASLNGMWNLLTSKGTKKPGGTYDGVKTTVYGIKTTMGELAKAEASKGGKPVYVPKGKEAKSPVTIKIWLGSDQLPRRAQVSLSMKIGRATLTQNSITDLTAWGKPVNITAPDPSLVISAEDLPQPLFPGLLDDALRLDPKRVLS</sequence>